<feature type="compositionally biased region" description="Pro residues" evidence="1">
    <location>
        <begin position="413"/>
        <end position="422"/>
    </location>
</feature>
<feature type="compositionally biased region" description="Low complexity" evidence="1">
    <location>
        <begin position="447"/>
        <end position="464"/>
    </location>
</feature>
<feature type="compositionally biased region" description="Low complexity" evidence="1">
    <location>
        <begin position="357"/>
        <end position="389"/>
    </location>
</feature>
<dbReference type="VEuPathDB" id="FungiDB:TREMEDRAFT_73410"/>
<feature type="compositionally biased region" description="Polar residues" evidence="1">
    <location>
        <begin position="979"/>
        <end position="1003"/>
    </location>
</feature>
<feature type="compositionally biased region" description="Low complexity" evidence="1">
    <location>
        <begin position="423"/>
        <end position="440"/>
    </location>
</feature>
<feature type="compositionally biased region" description="Polar residues" evidence="1">
    <location>
        <begin position="390"/>
        <end position="406"/>
    </location>
</feature>
<feature type="region of interest" description="Disordered" evidence="1">
    <location>
        <begin position="1051"/>
        <end position="1151"/>
    </location>
</feature>
<feature type="compositionally biased region" description="Low complexity" evidence="1">
    <location>
        <begin position="721"/>
        <end position="740"/>
    </location>
</feature>
<feature type="compositionally biased region" description="Low complexity" evidence="1">
    <location>
        <begin position="679"/>
        <end position="696"/>
    </location>
</feature>
<dbReference type="PANTHER" id="PTHR36419:SF1">
    <property type="entry name" value="RHO1 GEF LOCALIZING PROTEIN 1"/>
    <property type="match status" value="1"/>
</dbReference>
<organism evidence="2 3">
    <name type="scientific">Tremella mesenterica</name>
    <name type="common">Jelly fungus</name>
    <dbReference type="NCBI Taxonomy" id="5217"/>
    <lineage>
        <taxon>Eukaryota</taxon>
        <taxon>Fungi</taxon>
        <taxon>Dikarya</taxon>
        <taxon>Basidiomycota</taxon>
        <taxon>Agaricomycotina</taxon>
        <taxon>Tremellomycetes</taxon>
        <taxon>Tremellales</taxon>
        <taxon>Tremellaceae</taxon>
        <taxon>Tremella</taxon>
    </lineage>
</organism>
<sequence>MAHPARLSLRAPPHLPFVQGYPGIPASSNPARPAPAVHGTVELRSGSLPLRAKWVRVEIRKYETLPPGFPTSSTTSPMWEHVGEIVTLWQPSGDKEYDTLEPTDFKFSIPLPEDIPPTCEMLKGTGIKYELVAALCYREKGGLFKKETSPILKISEPLRIIKHDLHSAWPIYNLADTRMGTALGGQLTLIVSRPSTAFGPTDRILFTTTLKSTHPKPFKFKGFECTLHEVTTVIPPLSQNTSKRKSKIPPQGLSRSRIVASTRAAVDESVGRGGEKSARVDMAVPVDKLLLTVKNAKIMSMSYELEVKAICDGLGEVRCGGIIYTVGPYARVQAEQAVRDIGHFPPLSMGVPLTPDSSSRPISSGSTQSQIPSASITSNFSPSSSFYASQPLQPTSDHLSPPTNFYPSKIPQPLYPNQPSYPPTQQYSSSQASYSTSNTYLPTTSFPVQSPYQPNQPYPQRQIQGFIPQDRRKSSSTITSTTTTTHDMGPATSGRPYSTLPGMGGRLTFPTPSPAPALQRSPSVPYSMSEESGGHSMLESVQERAQSDMGHGSRENRASVMTTSTQGTFGVWEGGVKGVLEKTAVTQNSPSRPNSTNPSPRPSPGLSRVPPSSWPTAEQEKLSLYSSARSRAAVTQAASGASLDKLGMSSSTDMDHPSEVAPPEYAPPVPPSPIVQQHSSSAGPSNPGSSGGTKPPRMSETYLSAAEEKERQKKAYETAMSRVTSSSFTSSPTSSQQSHQPNTISQISPTKASSSNIQRAQDVQINGHEELIPYDAIPIAGSSTSNGMSGNIPVAGMVDGLSEKEQMRRYYEAREKVEKASKGTSSSLGHGAESPPIASSSKIGSGSPPRVIVVEPFLKETIRPNQTPSQKVRGSQENQKPQDVRGSQESNVSQGVQSGMTGMSEKEQMKRYYQALDRVKQVASPDTQFSPSTLGFNSLPSSNTFVTATSSNSLGTASSPISSIPPTMSTIPTRGNLDVVSSSNNQGQTLSSGSSVAGPSKTSVVGKGTPWASAEEEKEMMRKRFEAATAAVKRVASPPIQSPIFPSFIPALSSIQSSPPAPSFIPASLPASPSFTSAAPASSPSKSSNPVKGNGASPKRNEFVTHSGGSREVFDNDKEGQLDGRWTEETEEIPPPLPARPPREYINLLSP</sequence>
<feature type="compositionally biased region" description="Polar residues" evidence="1">
    <location>
        <begin position="863"/>
        <end position="901"/>
    </location>
</feature>
<feature type="compositionally biased region" description="Basic and acidic residues" evidence="1">
    <location>
        <begin position="1112"/>
        <end position="1128"/>
    </location>
</feature>
<proteinExistence type="predicted"/>
<feature type="compositionally biased region" description="Low complexity" evidence="1">
    <location>
        <begin position="475"/>
        <end position="485"/>
    </location>
</feature>
<protein>
    <recommendedName>
        <fullName evidence="4">Arrestin C-terminal-like domain-containing protein</fullName>
    </recommendedName>
</protein>
<feature type="compositionally biased region" description="Polar residues" evidence="1">
    <location>
        <begin position="520"/>
        <end position="530"/>
    </location>
</feature>
<evidence type="ECO:0000256" key="1">
    <source>
        <dbReference type="SAM" id="MobiDB-lite"/>
    </source>
</evidence>
<feature type="compositionally biased region" description="Low complexity" evidence="1">
    <location>
        <begin position="958"/>
        <end position="973"/>
    </location>
</feature>
<feature type="compositionally biased region" description="Basic and acidic residues" evidence="1">
    <location>
        <begin position="541"/>
        <end position="557"/>
    </location>
</feature>
<evidence type="ECO:0008006" key="4">
    <source>
        <dbReference type="Google" id="ProtNLM"/>
    </source>
</evidence>
<feature type="compositionally biased region" description="Low complexity" evidence="1">
    <location>
        <begin position="1051"/>
        <end position="1088"/>
    </location>
</feature>
<feature type="region of interest" description="Disordered" evidence="1">
    <location>
        <begin position="950"/>
        <end position="1017"/>
    </location>
</feature>
<reference evidence="2 3" key="1">
    <citation type="submission" date="2016-06" db="EMBL/GenBank/DDBJ databases">
        <title>Evolution of pathogenesis and genome organization in the Tremellales.</title>
        <authorList>
            <person name="Cuomo C."/>
            <person name="Litvintseva A."/>
            <person name="Heitman J."/>
            <person name="Chen Y."/>
            <person name="Sun S."/>
            <person name="Springer D."/>
            <person name="Dromer F."/>
            <person name="Young S."/>
            <person name="Zeng Q."/>
            <person name="Chapman S."/>
            <person name="Gujja S."/>
            <person name="Saif S."/>
            <person name="Birren B."/>
        </authorList>
    </citation>
    <scope>NUCLEOTIDE SEQUENCE [LARGE SCALE GENOMIC DNA]</scope>
    <source>
        <strain evidence="2 3">ATCC 28783</strain>
    </source>
</reference>
<keyword evidence="3" id="KW-1185">Reference proteome</keyword>
<comment type="caution">
    <text evidence="2">The sequence shown here is derived from an EMBL/GenBank/DDBJ whole genome shotgun (WGS) entry which is preliminary data.</text>
</comment>
<dbReference type="PANTHER" id="PTHR36419">
    <property type="entry name" value="ARRESTIN FAMILY PROTEIN 1"/>
    <property type="match status" value="1"/>
</dbReference>
<name>A0A4Q1BCF5_TREME</name>
<dbReference type="InterPro" id="IPR053060">
    <property type="entry name" value="Cytokinesis_Signaling_Reg"/>
</dbReference>
<feature type="region of interest" description="Disordered" evidence="1">
    <location>
        <begin position="349"/>
        <end position="761"/>
    </location>
</feature>
<dbReference type="GO" id="GO:0000917">
    <property type="term" value="P:division septum assembly"/>
    <property type="evidence" value="ECO:0007669"/>
    <property type="project" value="TreeGrafter"/>
</dbReference>
<dbReference type="AlphaFoldDB" id="A0A4Q1BCF5"/>
<dbReference type="InParanoid" id="A0A4Q1BCF5"/>
<dbReference type="Proteomes" id="UP000289152">
    <property type="component" value="Unassembled WGS sequence"/>
</dbReference>
<evidence type="ECO:0000313" key="3">
    <source>
        <dbReference type="Proteomes" id="UP000289152"/>
    </source>
</evidence>
<feature type="region of interest" description="Disordered" evidence="1">
    <location>
        <begin position="813"/>
        <end position="904"/>
    </location>
</feature>
<feature type="compositionally biased region" description="Polar residues" evidence="1">
    <location>
        <begin position="559"/>
        <end position="568"/>
    </location>
</feature>
<dbReference type="OrthoDB" id="4001642at2759"/>
<feature type="compositionally biased region" description="Basic and acidic residues" evidence="1">
    <location>
        <begin position="706"/>
        <end position="716"/>
    </location>
</feature>
<evidence type="ECO:0000313" key="2">
    <source>
        <dbReference type="EMBL" id="RXK35727.1"/>
    </source>
</evidence>
<accession>A0A4Q1BCF5</accession>
<dbReference type="EMBL" id="SDIL01000124">
    <property type="protein sequence ID" value="RXK35727.1"/>
    <property type="molecule type" value="Genomic_DNA"/>
</dbReference>
<feature type="compositionally biased region" description="Polar residues" evidence="1">
    <location>
        <begin position="741"/>
        <end position="761"/>
    </location>
</feature>
<feature type="compositionally biased region" description="Low complexity" evidence="1">
    <location>
        <begin position="588"/>
        <end position="598"/>
    </location>
</feature>
<gene>
    <name evidence="2" type="ORF">M231_07016</name>
</gene>
<feature type="compositionally biased region" description="Pro residues" evidence="1">
    <location>
        <begin position="664"/>
        <end position="673"/>
    </location>
</feature>
<dbReference type="GO" id="GO:0000935">
    <property type="term" value="C:division septum"/>
    <property type="evidence" value="ECO:0007669"/>
    <property type="project" value="TreeGrafter"/>
</dbReference>